<dbReference type="GO" id="GO:0005737">
    <property type="term" value="C:cytoplasm"/>
    <property type="evidence" value="ECO:0007669"/>
    <property type="project" value="TreeGrafter"/>
</dbReference>
<keyword evidence="7" id="KW-1185">Reference proteome</keyword>
<dbReference type="GO" id="GO:0019902">
    <property type="term" value="F:phosphatase binding"/>
    <property type="evidence" value="ECO:0007669"/>
    <property type="project" value="TreeGrafter"/>
</dbReference>
<dbReference type="Pfam" id="PF00017">
    <property type="entry name" value="SH2"/>
    <property type="match status" value="1"/>
</dbReference>
<dbReference type="GeneTree" id="ENSGT00940000157357"/>
<dbReference type="PANTHER" id="PTHR14388">
    <property type="entry name" value="T CELL-SPECIFIC ADAPTER PROTEIN TSAD"/>
    <property type="match status" value="1"/>
</dbReference>
<feature type="compositionally biased region" description="Basic and acidic residues" evidence="4">
    <location>
        <begin position="246"/>
        <end position="261"/>
    </location>
</feature>
<accession>A0A8C5LYE7</accession>
<dbReference type="InterPro" id="IPR036860">
    <property type="entry name" value="SH2_dom_sf"/>
</dbReference>
<name>A0A8C5LYE7_9ANUR</name>
<dbReference type="OrthoDB" id="10003345at2759"/>
<dbReference type="PROSITE" id="PS50001">
    <property type="entry name" value="SH2"/>
    <property type="match status" value="1"/>
</dbReference>
<dbReference type="Gene3D" id="3.30.505.10">
    <property type="entry name" value="SH2 domain"/>
    <property type="match status" value="1"/>
</dbReference>
<feature type="domain" description="SH2" evidence="5">
    <location>
        <begin position="350"/>
        <end position="442"/>
    </location>
</feature>
<sequence length="456" mass="52899">MLKQILADMFIDPELLAELSEEQKQILFFKMREEQVRRWKEKEAKLEQNEAGNMSHETKKASKKSVNWKLGADQEVWVWVMGEHSKDKHYDLICDEIIAEMARKQAEIEAEERRKAQEEELSRLSEALSLQTQSETVDKWRKTVENKKIARAEALVAKQEIIDEAKQATTVRPGTVEDILKRNALRLRKNGMRKKKDLVLNTQKKETERLEERTQEIYMNWKESQEIKQKLEKEDTEWQASLKKSKAADERRRSMAKQARDDYKRLSMQAIERGQVAERAKNFGGEIKRPPLPPKPKLTSSGNNSGIVRRQGVRRVNSSSTRENIIRWYKEEQLPLRAGWDKSGTCIAAWFHGIISRPESQDLLKCHGVGSFLLRVSEKIKGYVLTYRSEDGCSHFLIDASGTSYSFLGVDQLQHATLADLVEYHKTEPITSLGKEMLLYPVDQHSDPYDYSDLFD</sequence>
<dbReference type="PRINTS" id="PR00401">
    <property type="entry name" value="SH2DOMAIN"/>
</dbReference>
<evidence type="ECO:0000256" key="4">
    <source>
        <dbReference type="SAM" id="MobiDB-lite"/>
    </source>
</evidence>
<evidence type="ECO:0000256" key="1">
    <source>
        <dbReference type="ARBA" id="ARBA00022999"/>
    </source>
</evidence>
<dbReference type="FunFam" id="3.30.505.10:FF:000034">
    <property type="entry name" value="SH2 domain-containing protein 4A"/>
    <property type="match status" value="1"/>
</dbReference>
<proteinExistence type="predicted"/>
<evidence type="ECO:0000256" key="3">
    <source>
        <dbReference type="SAM" id="Coils"/>
    </source>
</evidence>
<protein>
    <submittedName>
        <fullName evidence="6">SH2 domain containing 4A</fullName>
    </submittedName>
</protein>
<feature type="region of interest" description="Disordered" evidence="4">
    <location>
        <begin position="233"/>
        <end position="261"/>
    </location>
</feature>
<keyword evidence="3" id="KW-0175">Coiled coil</keyword>
<dbReference type="Proteomes" id="UP000694569">
    <property type="component" value="Unplaced"/>
</dbReference>
<dbReference type="PANTHER" id="PTHR14388:SF5">
    <property type="entry name" value="SH2 DOMAIN-CONTAINING PROTEIN 4A"/>
    <property type="match status" value="1"/>
</dbReference>
<reference evidence="6" key="1">
    <citation type="submission" date="2025-08" db="UniProtKB">
        <authorList>
            <consortium name="Ensembl"/>
        </authorList>
    </citation>
    <scope>IDENTIFICATION</scope>
</reference>
<keyword evidence="1 2" id="KW-0727">SH2 domain</keyword>
<evidence type="ECO:0000259" key="5">
    <source>
        <dbReference type="PROSITE" id="PS50001"/>
    </source>
</evidence>
<feature type="coiled-coil region" evidence="3">
    <location>
        <begin position="94"/>
        <end position="127"/>
    </location>
</feature>
<dbReference type="SUPFAM" id="SSF55550">
    <property type="entry name" value="SH2 domain"/>
    <property type="match status" value="1"/>
</dbReference>
<evidence type="ECO:0000313" key="6">
    <source>
        <dbReference type="Ensembl" id="ENSLLEP00000004069.1"/>
    </source>
</evidence>
<reference evidence="6" key="2">
    <citation type="submission" date="2025-09" db="UniProtKB">
        <authorList>
            <consortium name="Ensembl"/>
        </authorList>
    </citation>
    <scope>IDENTIFICATION</scope>
</reference>
<dbReference type="InterPro" id="IPR000980">
    <property type="entry name" value="SH2"/>
</dbReference>
<organism evidence="6 7">
    <name type="scientific">Leptobrachium leishanense</name>
    <name type="common">Leishan spiny toad</name>
    <dbReference type="NCBI Taxonomy" id="445787"/>
    <lineage>
        <taxon>Eukaryota</taxon>
        <taxon>Metazoa</taxon>
        <taxon>Chordata</taxon>
        <taxon>Craniata</taxon>
        <taxon>Vertebrata</taxon>
        <taxon>Euteleostomi</taxon>
        <taxon>Amphibia</taxon>
        <taxon>Batrachia</taxon>
        <taxon>Anura</taxon>
        <taxon>Pelobatoidea</taxon>
        <taxon>Megophryidae</taxon>
        <taxon>Leptobrachium</taxon>
    </lineage>
</organism>
<evidence type="ECO:0000256" key="2">
    <source>
        <dbReference type="PROSITE-ProRule" id="PRU00191"/>
    </source>
</evidence>
<feature type="region of interest" description="Disordered" evidence="4">
    <location>
        <begin position="283"/>
        <end position="305"/>
    </location>
</feature>
<dbReference type="AlphaFoldDB" id="A0A8C5LYE7"/>
<evidence type="ECO:0000313" key="7">
    <source>
        <dbReference type="Proteomes" id="UP000694569"/>
    </source>
</evidence>
<gene>
    <name evidence="6" type="primary">SH2D4A</name>
</gene>
<dbReference type="SMART" id="SM00252">
    <property type="entry name" value="SH2"/>
    <property type="match status" value="1"/>
</dbReference>
<dbReference type="Ensembl" id="ENSLLET00000004260.1">
    <property type="protein sequence ID" value="ENSLLEP00000004069.1"/>
    <property type="gene ID" value="ENSLLEG00000002624.1"/>
</dbReference>